<sequence length="379" mass="42523">MGAGVFAYARYLNQENLNPTYVDAFGRTKELADIREDIQFQKLSWNFKGWLFDPDFRYYFFFWTSNPQMGEGAQVVLGGYFQYHFNDALTVTAGVMPLPTTRSTNYTFPNWLRNDNRVMADEFFRGSYSTGIDAQGEIARGLRYRVALANNLAQLGVSSQELDAGFNTLSGALWWMPTTGEFGPSAGMGDFEEHQQVATLVGVHFTRSREDAQGQPDLDDFENSQIRLSDGTLLFSPDPFNTGGHIEKATYQMLALNAGVKFKGFHFEGEYYFRWVDDFVTVGPIPVTELYDTGFSLQASAMAISKVLQPYVTYSKIFGEYGDPWELALGANIYPFNRKETRFNIQALKLNGSPVGGSSLPSQVGGTGWVFSGDWIVNF</sequence>
<name>A0ABS5VZB4_9SPHN</name>
<evidence type="ECO:0008006" key="3">
    <source>
        <dbReference type="Google" id="ProtNLM"/>
    </source>
</evidence>
<keyword evidence="2" id="KW-1185">Reference proteome</keyword>
<protein>
    <recommendedName>
        <fullName evidence="3">Porin</fullName>
    </recommendedName>
</protein>
<dbReference type="EMBL" id="JAHFVK010000001">
    <property type="protein sequence ID" value="MBT2132866.1"/>
    <property type="molecule type" value="Genomic_DNA"/>
</dbReference>
<dbReference type="Gene3D" id="2.40.160.10">
    <property type="entry name" value="Porin"/>
    <property type="match status" value="1"/>
</dbReference>
<organism evidence="1 2">
    <name type="scientific">Croceibacterium selenioxidans</name>
    <dbReference type="NCBI Taxonomy" id="2838833"/>
    <lineage>
        <taxon>Bacteria</taxon>
        <taxon>Pseudomonadati</taxon>
        <taxon>Pseudomonadota</taxon>
        <taxon>Alphaproteobacteria</taxon>
        <taxon>Sphingomonadales</taxon>
        <taxon>Erythrobacteraceae</taxon>
        <taxon>Croceibacterium</taxon>
    </lineage>
</organism>
<comment type="caution">
    <text evidence="1">The sequence shown here is derived from an EMBL/GenBank/DDBJ whole genome shotgun (WGS) entry which is preliminary data.</text>
</comment>
<dbReference type="Proteomes" id="UP000811255">
    <property type="component" value="Unassembled WGS sequence"/>
</dbReference>
<evidence type="ECO:0000313" key="1">
    <source>
        <dbReference type="EMBL" id="MBT2132866.1"/>
    </source>
</evidence>
<gene>
    <name evidence="1" type="ORF">KK137_00835</name>
</gene>
<evidence type="ECO:0000313" key="2">
    <source>
        <dbReference type="Proteomes" id="UP000811255"/>
    </source>
</evidence>
<reference evidence="1 2" key="1">
    <citation type="submission" date="2021-05" db="EMBL/GenBank/DDBJ databases">
        <title>Croceibacterium sp. LX-88 genome sequence.</title>
        <authorList>
            <person name="Luo X."/>
        </authorList>
    </citation>
    <scope>NUCLEOTIDE SEQUENCE [LARGE SCALE GENOMIC DNA]</scope>
    <source>
        <strain evidence="1 2">LX-88</strain>
    </source>
</reference>
<proteinExistence type="predicted"/>
<accession>A0ABS5VZB4</accession>
<dbReference type="InterPro" id="IPR023614">
    <property type="entry name" value="Porin_dom_sf"/>
</dbReference>